<keyword evidence="3" id="KW-1185">Reference proteome</keyword>
<dbReference type="InterPro" id="IPR007362">
    <property type="entry name" value="DUF429"/>
</dbReference>
<evidence type="ECO:0000256" key="1">
    <source>
        <dbReference type="SAM" id="MobiDB-lite"/>
    </source>
</evidence>
<sequence length="240" mass="26938">MIAIGLDGFRKGWVAVTLHGDRAAIDFVPDISWLRSQRFTIAAIDIPIGLSDDGERACDREARALLRPHGSRVFSGARRWLWRDFAYPQDFAKANQAAALRGQARVSLQLWHLGPKIIEVDRFVCSHRDLDLRESHPELVFRRLNGERPLPSKHSADGLKLRRDLLIGRGVVQIDDWLASARIGSGAKADDVLDACACALAARDLAAFDRTERCGDRSERCVPRGEPPRDDHGLPMQIWY</sequence>
<evidence type="ECO:0000313" key="2">
    <source>
        <dbReference type="EMBL" id="PYF00179.1"/>
    </source>
</evidence>
<dbReference type="Pfam" id="PF04250">
    <property type="entry name" value="DUF429"/>
    <property type="match status" value="1"/>
</dbReference>
<comment type="caution">
    <text evidence="2">The sequence shown here is derived from an EMBL/GenBank/DDBJ whole genome shotgun (WGS) entry which is preliminary data.</text>
</comment>
<feature type="region of interest" description="Disordered" evidence="1">
    <location>
        <begin position="217"/>
        <end position="240"/>
    </location>
</feature>
<name>A0A318TH50_9BRAD</name>
<proteinExistence type="predicted"/>
<organism evidence="2 3">
    <name type="scientific">Rhodopseudomonas faecalis</name>
    <dbReference type="NCBI Taxonomy" id="99655"/>
    <lineage>
        <taxon>Bacteria</taxon>
        <taxon>Pseudomonadati</taxon>
        <taxon>Pseudomonadota</taxon>
        <taxon>Alphaproteobacteria</taxon>
        <taxon>Hyphomicrobiales</taxon>
        <taxon>Nitrobacteraceae</taxon>
        <taxon>Rhodopseudomonas</taxon>
    </lineage>
</organism>
<dbReference type="RefSeq" id="WP_110782351.1">
    <property type="nucleotide sequence ID" value="NZ_QJTI01000027.1"/>
</dbReference>
<dbReference type="EMBL" id="QJTI01000027">
    <property type="protein sequence ID" value="PYF00179.1"/>
    <property type="molecule type" value="Genomic_DNA"/>
</dbReference>
<evidence type="ECO:0000313" key="3">
    <source>
        <dbReference type="Proteomes" id="UP000248148"/>
    </source>
</evidence>
<dbReference type="Proteomes" id="UP000248148">
    <property type="component" value="Unassembled WGS sequence"/>
</dbReference>
<reference evidence="2 3" key="1">
    <citation type="submission" date="2018-06" db="EMBL/GenBank/DDBJ databases">
        <title>Genomic Encyclopedia of Archaeal and Bacterial Type Strains, Phase II (KMG-II): from individual species to whole genera.</title>
        <authorList>
            <person name="Goeker M."/>
        </authorList>
    </citation>
    <scope>NUCLEOTIDE SEQUENCE [LARGE SCALE GENOMIC DNA]</scope>
    <source>
        <strain evidence="2 3">JCM 11668</strain>
    </source>
</reference>
<dbReference type="AlphaFoldDB" id="A0A318TH50"/>
<dbReference type="OrthoDB" id="9811476at2"/>
<gene>
    <name evidence="2" type="ORF">BJ122_12738</name>
</gene>
<accession>A0A318TH50</accession>
<feature type="compositionally biased region" description="Basic and acidic residues" evidence="1">
    <location>
        <begin position="217"/>
        <end position="233"/>
    </location>
</feature>
<protein>
    <submittedName>
        <fullName evidence="2">Putative RNase H-like nuclease</fullName>
    </submittedName>
</protein>